<organism evidence="3 4">
    <name type="scientific">Abeliophyllum distichum</name>
    <dbReference type="NCBI Taxonomy" id="126358"/>
    <lineage>
        <taxon>Eukaryota</taxon>
        <taxon>Viridiplantae</taxon>
        <taxon>Streptophyta</taxon>
        <taxon>Embryophyta</taxon>
        <taxon>Tracheophyta</taxon>
        <taxon>Spermatophyta</taxon>
        <taxon>Magnoliopsida</taxon>
        <taxon>eudicotyledons</taxon>
        <taxon>Gunneridae</taxon>
        <taxon>Pentapetalae</taxon>
        <taxon>asterids</taxon>
        <taxon>lamiids</taxon>
        <taxon>Lamiales</taxon>
        <taxon>Oleaceae</taxon>
        <taxon>Forsythieae</taxon>
        <taxon>Abeliophyllum</taxon>
    </lineage>
</organism>
<keyword evidence="1" id="KW-0175">Coiled coil</keyword>
<evidence type="ECO:0000256" key="1">
    <source>
        <dbReference type="SAM" id="Coils"/>
    </source>
</evidence>
<evidence type="ECO:0000256" key="2">
    <source>
        <dbReference type="SAM" id="MobiDB-lite"/>
    </source>
</evidence>
<dbReference type="Proteomes" id="UP001604336">
    <property type="component" value="Unassembled WGS sequence"/>
</dbReference>
<name>A0ABD1V6T4_9LAMI</name>
<evidence type="ECO:0000313" key="3">
    <source>
        <dbReference type="EMBL" id="KAL2533014.1"/>
    </source>
</evidence>
<comment type="caution">
    <text evidence="3">The sequence shown here is derived from an EMBL/GenBank/DDBJ whole genome shotgun (WGS) entry which is preliminary data.</text>
</comment>
<proteinExistence type="predicted"/>
<evidence type="ECO:0000313" key="4">
    <source>
        <dbReference type="Proteomes" id="UP001604336"/>
    </source>
</evidence>
<sequence>MVEEDMRLLRKSYRISSDIGLMILEPNARACFPRRGRTVLHLHAFVGGLRLPMHPFFLKDSACVWFGTDTETLPRCQLSSNDIEILRSIYQAPPSSQRYRFLLYRQCCLTELGLMTSQAEMDRWMCPRPTIARLASKKSRVLALSSSEDSKQKKVIEELSREGNREEAEPEGKAVEVMDKYAVYGVPSLQRTLLVNPSGEVVLESPPQVTQNPRSPIGEPYDSKKKLRELIGAPGLRMLDDALRNVPFYPSMGAQVVKKYFTPKWEEFASHGDLEDVLEASLAAAIRASTMQLKVLRKFRTRMQEHKKLVTKASKEFESNVLNLTKQLDNANAAQKVAAKALEAANKEKRRLLDEAKSHEQETQSLRENLEVAKTERKEAEAEVARLLGEKKEMEAKLGNVDTEFVANFHNTEAYTYFSDYFTKVGHQEVLTVLRIDHPSIDLRPLEG</sequence>
<dbReference type="AlphaFoldDB" id="A0ABD1V6T4"/>
<reference evidence="4" key="1">
    <citation type="submission" date="2024-07" db="EMBL/GenBank/DDBJ databases">
        <title>Two chromosome-level genome assemblies of Korean endemic species Abeliophyllum distichum and Forsythia ovata (Oleaceae).</title>
        <authorList>
            <person name="Jang H."/>
        </authorList>
    </citation>
    <scope>NUCLEOTIDE SEQUENCE [LARGE SCALE GENOMIC DNA]</scope>
</reference>
<keyword evidence="4" id="KW-1185">Reference proteome</keyword>
<protein>
    <submittedName>
        <fullName evidence="3">Abhydrolase domain-containing protein</fullName>
    </submittedName>
</protein>
<feature type="region of interest" description="Disordered" evidence="2">
    <location>
        <begin position="153"/>
        <end position="172"/>
    </location>
</feature>
<accession>A0ABD1V6T4</accession>
<dbReference type="EMBL" id="JBFOLK010000002">
    <property type="protein sequence ID" value="KAL2533014.1"/>
    <property type="molecule type" value="Genomic_DNA"/>
</dbReference>
<gene>
    <name evidence="3" type="ORF">Adt_06365</name>
</gene>
<feature type="coiled-coil region" evidence="1">
    <location>
        <begin position="296"/>
        <end position="404"/>
    </location>
</feature>